<accession>A0A2P2IUT6</accession>
<name>A0A2P2IUT6_RHIMU</name>
<protein>
    <submittedName>
        <fullName evidence="1">Uncharacterized protein</fullName>
    </submittedName>
</protein>
<dbReference type="EMBL" id="GGEC01004506">
    <property type="protein sequence ID" value="MBW84989.1"/>
    <property type="molecule type" value="Transcribed_RNA"/>
</dbReference>
<evidence type="ECO:0000313" key="1">
    <source>
        <dbReference type="EMBL" id="MBW84989.1"/>
    </source>
</evidence>
<reference evidence="1" key="1">
    <citation type="submission" date="2018-02" db="EMBL/GenBank/DDBJ databases">
        <title>Rhizophora mucronata_Transcriptome.</title>
        <authorList>
            <person name="Meera S.P."/>
            <person name="Sreeshan A."/>
            <person name="Augustine A."/>
        </authorList>
    </citation>
    <scope>NUCLEOTIDE SEQUENCE</scope>
    <source>
        <tissue evidence="1">Leaf</tissue>
    </source>
</reference>
<organism evidence="1">
    <name type="scientific">Rhizophora mucronata</name>
    <name type="common">Asiatic mangrove</name>
    <dbReference type="NCBI Taxonomy" id="61149"/>
    <lineage>
        <taxon>Eukaryota</taxon>
        <taxon>Viridiplantae</taxon>
        <taxon>Streptophyta</taxon>
        <taxon>Embryophyta</taxon>
        <taxon>Tracheophyta</taxon>
        <taxon>Spermatophyta</taxon>
        <taxon>Magnoliopsida</taxon>
        <taxon>eudicotyledons</taxon>
        <taxon>Gunneridae</taxon>
        <taxon>Pentapetalae</taxon>
        <taxon>rosids</taxon>
        <taxon>fabids</taxon>
        <taxon>Malpighiales</taxon>
        <taxon>Rhizophoraceae</taxon>
        <taxon>Rhizophora</taxon>
    </lineage>
</organism>
<proteinExistence type="predicted"/>
<sequence>MVIVYLKVCNSTFVRPFKHDQCQAIIFSLIHFNI</sequence>
<dbReference type="AlphaFoldDB" id="A0A2P2IUT6"/>